<dbReference type="InterPro" id="IPR012867">
    <property type="entry name" value="DUF1648"/>
</dbReference>
<keyword evidence="4" id="KW-1185">Reference proteome</keyword>
<feature type="transmembrane region" description="Helical" evidence="1">
    <location>
        <begin position="212"/>
        <end position="231"/>
    </location>
</feature>
<reference evidence="3 4" key="1">
    <citation type="submission" date="2021-01" db="EMBL/GenBank/DDBJ databases">
        <title>Whole genome shotgun sequence of Cellulomonas phragmiteti NBRC 110785.</title>
        <authorList>
            <person name="Komaki H."/>
            <person name="Tamura T."/>
        </authorList>
    </citation>
    <scope>NUCLEOTIDE SEQUENCE [LARGE SCALE GENOMIC DNA]</scope>
    <source>
        <strain evidence="3 4">NBRC 110785</strain>
    </source>
</reference>
<evidence type="ECO:0000313" key="3">
    <source>
        <dbReference type="EMBL" id="GIG38357.1"/>
    </source>
</evidence>
<dbReference type="RefSeq" id="WP_203670422.1">
    <property type="nucleotide sequence ID" value="NZ_BONP01000001.1"/>
</dbReference>
<evidence type="ECO:0000259" key="2">
    <source>
        <dbReference type="Pfam" id="PF07853"/>
    </source>
</evidence>
<proteinExistence type="predicted"/>
<dbReference type="EMBL" id="BONP01000001">
    <property type="protein sequence ID" value="GIG38357.1"/>
    <property type="molecule type" value="Genomic_DNA"/>
</dbReference>
<keyword evidence="1" id="KW-0812">Transmembrane</keyword>
<comment type="caution">
    <text evidence="3">The sequence shown here is derived from an EMBL/GenBank/DDBJ whole genome shotgun (WGS) entry which is preliminary data.</text>
</comment>
<feature type="transmembrane region" description="Helical" evidence="1">
    <location>
        <begin position="128"/>
        <end position="151"/>
    </location>
</feature>
<accession>A0ABQ4DG96</accession>
<gene>
    <name evidence="3" type="ORF">Cph01nite_01190</name>
</gene>
<feature type="transmembrane region" description="Helical" evidence="1">
    <location>
        <begin position="188"/>
        <end position="206"/>
    </location>
</feature>
<sequence length="331" mass="33955">MTSPRPAPAHRRATTVTTLVVPLVVLVATVAVAVAWTPRLPDPLAVHWSASQAPDAFGSLKDAIAVPLLFVPVFALGMWALAVRPGQDTSTRRMAAGLATGLAVLMSVVVLGSLVVQLDLPDAADARGIDLVLVGAFAGGILAGVLVALVVPRDDPMPTEAPVDPAAPRTALTPGTEASWSRSVTSRAGAWFGGSVVLLNVGLAAALRTPALLVLAAGLGVLLASMLVLRVRVDARGLVARSALGWPAIRVPLDEVLAARVTQVDPFGDFGGWGYRIGRGGRVGFVMRTGEGIEVERTGGRLHVVTVDDAATGAALLNSLADRARGGATAR</sequence>
<feature type="domain" description="DUF1648" evidence="2">
    <location>
        <begin position="25"/>
        <end position="70"/>
    </location>
</feature>
<feature type="transmembrane region" description="Helical" evidence="1">
    <location>
        <begin position="64"/>
        <end position="83"/>
    </location>
</feature>
<organism evidence="3 4">
    <name type="scientific">Cellulomonas phragmiteti</name>
    <dbReference type="NCBI Taxonomy" id="478780"/>
    <lineage>
        <taxon>Bacteria</taxon>
        <taxon>Bacillati</taxon>
        <taxon>Actinomycetota</taxon>
        <taxon>Actinomycetes</taxon>
        <taxon>Micrococcales</taxon>
        <taxon>Cellulomonadaceae</taxon>
        <taxon>Cellulomonas</taxon>
    </lineage>
</organism>
<keyword evidence="1" id="KW-1133">Transmembrane helix</keyword>
<dbReference type="Proteomes" id="UP000614741">
    <property type="component" value="Unassembled WGS sequence"/>
</dbReference>
<evidence type="ECO:0000256" key="1">
    <source>
        <dbReference type="SAM" id="Phobius"/>
    </source>
</evidence>
<evidence type="ECO:0000313" key="4">
    <source>
        <dbReference type="Proteomes" id="UP000614741"/>
    </source>
</evidence>
<dbReference type="Pfam" id="PF07853">
    <property type="entry name" value="DUF1648"/>
    <property type="match status" value="1"/>
</dbReference>
<name>A0ABQ4DG96_9CELL</name>
<feature type="transmembrane region" description="Helical" evidence="1">
    <location>
        <begin position="95"/>
        <end position="116"/>
    </location>
</feature>
<protein>
    <recommendedName>
        <fullName evidence="2">DUF1648 domain-containing protein</fullName>
    </recommendedName>
</protein>
<feature type="transmembrane region" description="Helical" evidence="1">
    <location>
        <begin position="12"/>
        <end position="36"/>
    </location>
</feature>
<keyword evidence="1" id="KW-0472">Membrane</keyword>